<proteinExistence type="predicted"/>
<dbReference type="AlphaFoldDB" id="A0A382YMW6"/>
<accession>A0A382YMW6</accession>
<feature type="non-terminal residue" evidence="2">
    <location>
        <position position="1"/>
    </location>
</feature>
<feature type="region of interest" description="Disordered" evidence="1">
    <location>
        <begin position="152"/>
        <end position="195"/>
    </location>
</feature>
<organism evidence="2">
    <name type="scientific">marine metagenome</name>
    <dbReference type="NCBI Taxonomy" id="408172"/>
    <lineage>
        <taxon>unclassified sequences</taxon>
        <taxon>metagenomes</taxon>
        <taxon>ecological metagenomes</taxon>
    </lineage>
</organism>
<protein>
    <submittedName>
        <fullName evidence="2">Uncharacterized protein</fullName>
    </submittedName>
</protein>
<dbReference type="EMBL" id="UINC01176855">
    <property type="protein sequence ID" value="SVD84185.1"/>
    <property type="molecule type" value="Genomic_DNA"/>
</dbReference>
<feature type="compositionally biased region" description="Polar residues" evidence="1">
    <location>
        <begin position="159"/>
        <end position="174"/>
    </location>
</feature>
<reference evidence="2" key="1">
    <citation type="submission" date="2018-05" db="EMBL/GenBank/DDBJ databases">
        <authorList>
            <person name="Lanie J.A."/>
            <person name="Ng W.-L."/>
            <person name="Kazmierczak K.M."/>
            <person name="Andrzejewski T.M."/>
            <person name="Davidsen T.M."/>
            <person name="Wayne K.J."/>
            <person name="Tettelin H."/>
            <person name="Glass J.I."/>
            <person name="Rusch D."/>
            <person name="Podicherti R."/>
            <person name="Tsui H.-C.T."/>
            <person name="Winkler M.E."/>
        </authorList>
    </citation>
    <scope>NUCLEOTIDE SEQUENCE</scope>
</reference>
<name>A0A382YMW6_9ZZZZ</name>
<evidence type="ECO:0000256" key="1">
    <source>
        <dbReference type="SAM" id="MobiDB-lite"/>
    </source>
</evidence>
<sequence>DWWTGTGSKAVFGAMTGRKSGGVQEHFDTREDAIQDFLGLGASKKEALELKDYFGGMQWSANAATRPGVHNLPMDVVLAGLYQYGQIAIGDETFSGATSDAWRNIKGSAVGSGGGRMTQQEMLIKSIQMSSLPAERKRVLLDAAAAASNGTNGGGGTNVIVNAPSTSNSNSTVQKIDGNPLMSRNPRRPVGVHYG</sequence>
<evidence type="ECO:0000313" key="2">
    <source>
        <dbReference type="EMBL" id="SVD84185.1"/>
    </source>
</evidence>
<gene>
    <name evidence="2" type="ORF">METZ01_LOCUS437039</name>
</gene>